<evidence type="ECO:0000313" key="2">
    <source>
        <dbReference type="Proteomes" id="UP000194761"/>
    </source>
</evidence>
<evidence type="ECO:0000313" key="1">
    <source>
        <dbReference type="EMBL" id="OUD00092.1"/>
    </source>
</evidence>
<comment type="caution">
    <text evidence="1">The sequence shown here is derived from an EMBL/GenBank/DDBJ whole genome shotgun (WGS) entry which is preliminary data.</text>
</comment>
<organism evidence="1 2">
    <name type="scientific">Streptosporangium minutum</name>
    <dbReference type="NCBI Taxonomy" id="569862"/>
    <lineage>
        <taxon>Bacteria</taxon>
        <taxon>Bacillati</taxon>
        <taxon>Actinomycetota</taxon>
        <taxon>Actinomycetes</taxon>
        <taxon>Streptosporangiales</taxon>
        <taxon>Streptosporangiaceae</taxon>
        <taxon>Streptosporangium</taxon>
    </lineage>
</organism>
<sequence length="124" mass="13811">MGSTKSVTLTELADIEITSTSSLKKYVESSRALCRDFGSELDWAAEELITVLTQTQKGNPALLGFDVKIRARRIAKRARRAAELQRGSAVEMTRLWQDYLVQFAPAITPKKGKGKAKKTFNFTT</sequence>
<gene>
    <name evidence="1" type="ORF">CA984_00170</name>
</gene>
<dbReference type="EMBL" id="NGFP01000001">
    <property type="protein sequence ID" value="OUD00092.1"/>
    <property type="molecule type" value="Genomic_DNA"/>
</dbReference>
<dbReference type="RefSeq" id="WP_086566419.1">
    <property type="nucleotide sequence ID" value="NZ_NGFP01000001.1"/>
</dbReference>
<dbReference type="AlphaFoldDB" id="A0A243RY59"/>
<reference evidence="1 2" key="1">
    <citation type="submission" date="2017-05" db="EMBL/GenBank/DDBJ databases">
        <title>Biotechnological potential of actinobacteria isolated from South African environments.</title>
        <authorList>
            <person name="Le Roes-Hill M."/>
            <person name="Prins A."/>
            <person name="Durrell K.A."/>
        </authorList>
    </citation>
    <scope>NUCLEOTIDE SEQUENCE [LARGE SCALE GENOMIC DNA]</scope>
    <source>
        <strain evidence="1">M26</strain>
    </source>
</reference>
<keyword evidence="2" id="KW-1185">Reference proteome</keyword>
<dbReference type="Proteomes" id="UP000194761">
    <property type="component" value="Unassembled WGS sequence"/>
</dbReference>
<name>A0A243RY59_9ACTN</name>
<proteinExistence type="predicted"/>
<protein>
    <submittedName>
        <fullName evidence="1">Uncharacterized protein</fullName>
    </submittedName>
</protein>
<accession>A0A243RY59</accession>